<proteinExistence type="predicted"/>
<dbReference type="SUPFAM" id="SSF53649">
    <property type="entry name" value="Alkaline phosphatase-like"/>
    <property type="match status" value="1"/>
</dbReference>
<dbReference type="AlphaFoldDB" id="A0A382GE43"/>
<evidence type="ECO:0000259" key="1">
    <source>
        <dbReference type="Pfam" id="PF00884"/>
    </source>
</evidence>
<dbReference type="Pfam" id="PF00884">
    <property type="entry name" value="Sulfatase"/>
    <property type="match status" value="1"/>
</dbReference>
<protein>
    <recommendedName>
        <fullName evidence="1">Sulfatase N-terminal domain-containing protein</fullName>
    </recommendedName>
</protein>
<dbReference type="InterPro" id="IPR051849">
    <property type="entry name" value="GAG-degrading_sulfatase"/>
</dbReference>
<feature type="non-terminal residue" evidence="2">
    <location>
        <position position="189"/>
    </location>
</feature>
<dbReference type="Gene3D" id="3.40.720.10">
    <property type="entry name" value="Alkaline Phosphatase, subunit A"/>
    <property type="match status" value="1"/>
</dbReference>
<evidence type="ECO:0000313" key="2">
    <source>
        <dbReference type="EMBL" id="SVB72441.1"/>
    </source>
</evidence>
<dbReference type="InterPro" id="IPR000917">
    <property type="entry name" value="Sulfatase_N"/>
</dbReference>
<name>A0A382GE43_9ZZZZ</name>
<accession>A0A382GE43</accession>
<sequence>MSEQYNFIYFQSDNHNRDLLGCYGHPQVKTPNLDRIAKKGVRFSNTYAASALCCPARAAIATGRFPHQSRFWDNAIVYDGSLPSWMHRLRVSGCEVVSIGKLHYRSTEDDNGFSEEILPMHIVNKKGGIAPLLRSIGEEQFHHGQWELYQDRSGIGSSYYQDFDQKITEEALKWLRQKNDRVSNKPWVL</sequence>
<dbReference type="GO" id="GO:0004065">
    <property type="term" value="F:arylsulfatase activity"/>
    <property type="evidence" value="ECO:0007669"/>
    <property type="project" value="TreeGrafter"/>
</dbReference>
<dbReference type="EMBL" id="UINC01054570">
    <property type="protein sequence ID" value="SVB72441.1"/>
    <property type="molecule type" value="Genomic_DNA"/>
</dbReference>
<gene>
    <name evidence="2" type="ORF">METZ01_LOCUS225295</name>
</gene>
<dbReference type="GO" id="GO:0015024">
    <property type="term" value="F:glucuronate-2-sulfatase activity"/>
    <property type="evidence" value="ECO:0007669"/>
    <property type="project" value="TreeGrafter"/>
</dbReference>
<feature type="domain" description="Sulfatase N-terminal" evidence="1">
    <location>
        <begin position="6"/>
        <end position="187"/>
    </location>
</feature>
<organism evidence="2">
    <name type="scientific">marine metagenome</name>
    <dbReference type="NCBI Taxonomy" id="408172"/>
    <lineage>
        <taxon>unclassified sequences</taxon>
        <taxon>metagenomes</taxon>
        <taxon>ecological metagenomes</taxon>
    </lineage>
</organism>
<dbReference type="PANTHER" id="PTHR46615">
    <property type="entry name" value="ARYLSULFATASE K"/>
    <property type="match status" value="1"/>
</dbReference>
<dbReference type="PANTHER" id="PTHR46615:SF1">
    <property type="entry name" value="ARYLSULFATASE K"/>
    <property type="match status" value="1"/>
</dbReference>
<dbReference type="InterPro" id="IPR017850">
    <property type="entry name" value="Alkaline_phosphatase_core_sf"/>
</dbReference>
<reference evidence="2" key="1">
    <citation type="submission" date="2018-05" db="EMBL/GenBank/DDBJ databases">
        <authorList>
            <person name="Lanie J.A."/>
            <person name="Ng W.-L."/>
            <person name="Kazmierczak K.M."/>
            <person name="Andrzejewski T.M."/>
            <person name="Davidsen T.M."/>
            <person name="Wayne K.J."/>
            <person name="Tettelin H."/>
            <person name="Glass J.I."/>
            <person name="Rusch D."/>
            <person name="Podicherti R."/>
            <person name="Tsui H.-C.T."/>
            <person name="Winkler M.E."/>
        </authorList>
    </citation>
    <scope>NUCLEOTIDE SEQUENCE</scope>
</reference>